<name>X6MGM7_RETFI</name>
<reference evidence="4 5" key="1">
    <citation type="journal article" date="2013" name="Curr. Biol.">
        <title>The Genome of the Foraminiferan Reticulomyxa filosa.</title>
        <authorList>
            <person name="Glockner G."/>
            <person name="Hulsmann N."/>
            <person name="Schleicher M."/>
            <person name="Noegel A.A."/>
            <person name="Eichinger L."/>
            <person name="Gallinger C."/>
            <person name="Pawlowski J."/>
            <person name="Sierra R."/>
            <person name="Euteneuer U."/>
            <person name="Pillet L."/>
            <person name="Moustafa A."/>
            <person name="Platzer M."/>
            <person name="Groth M."/>
            <person name="Szafranski K."/>
            <person name="Schliwa M."/>
        </authorList>
    </citation>
    <scope>NUCLEOTIDE SEQUENCE [LARGE SCALE GENOMIC DNA]</scope>
</reference>
<dbReference type="Pfam" id="PF22528">
    <property type="entry name" value="PRMT_C"/>
    <property type="match status" value="1"/>
</dbReference>
<feature type="compositionally biased region" description="Basic and acidic residues" evidence="2">
    <location>
        <begin position="29"/>
        <end position="48"/>
    </location>
</feature>
<keyword evidence="5" id="KW-1185">Reference proteome</keyword>
<feature type="domain" description="Protein arginine N-methyltransferase" evidence="3">
    <location>
        <begin position="76"/>
        <end position="145"/>
    </location>
</feature>
<dbReference type="SUPFAM" id="SSF53335">
    <property type="entry name" value="S-adenosyl-L-methionine-dependent methyltransferases"/>
    <property type="match status" value="1"/>
</dbReference>
<dbReference type="AlphaFoldDB" id="X6MGM7"/>
<feature type="compositionally biased region" description="Basic and acidic residues" evidence="2">
    <location>
        <begin position="13"/>
        <end position="22"/>
    </location>
</feature>
<dbReference type="Gene3D" id="2.70.160.11">
    <property type="entry name" value="Hnrnp arginine n-methyltransferase1"/>
    <property type="match status" value="1"/>
</dbReference>
<keyword evidence="1" id="KW-0949">S-adenosyl-L-methionine</keyword>
<dbReference type="InterPro" id="IPR029063">
    <property type="entry name" value="SAM-dependent_MTases_sf"/>
</dbReference>
<organism evidence="4 5">
    <name type="scientific">Reticulomyxa filosa</name>
    <dbReference type="NCBI Taxonomy" id="46433"/>
    <lineage>
        <taxon>Eukaryota</taxon>
        <taxon>Sar</taxon>
        <taxon>Rhizaria</taxon>
        <taxon>Retaria</taxon>
        <taxon>Foraminifera</taxon>
        <taxon>Monothalamids</taxon>
        <taxon>Reticulomyxidae</taxon>
        <taxon>Reticulomyxa</taxon>
    </lineage>
</organism>
<evidence type="ECO:0000256" key="1">
    <source>
        <dbReference type="ARBA" id="ARBA00022691"/>
    </source>
</evidence>
<sequence>DEKVNSEQTSQSEQRREQKQKEEEAEIIEMGRENHSDSENDVEHKSSEPKLPPPIPTSVLANINEKRGLLLPSHCQMLFVPIDNTEYFVKHIEMFQNVYGIDITEARQEFLGKAIFHVEVKPEHLLATPQKVMDFDMYTVTESWFEVNLLLYFFSSARLASQYIHVCKLTQSQIWEMEFVMDKDGSFCGFAGGLMYI</sequence>
<feature type="non-terminal residue" evidence="4">
    <location>
        <position position="1"/>
    </location>
</feature>
<dbReference type="InterPro" id="IPR055135">
    <property type="entry name" value="PRMT_dom"/>
</dbReference>
<feature type="region of interest" description="Disordered" evidence="2">
    <location>
        <begin position="1"/>
        <end position="55"/>
    </location>
</feature>
<evidence type="ECO:0000313" key="4">
    <source>
        <dbReference type="EMBL" id="ETO12806.1"/>
    </source>
</evidence>
<proteinExistence type="predicted"/>
<evidence type="ECO:0000313" key="5">
    <source>
        <dbReference type="Proteomes" id="UP000023152"/>
    </source>
</evidence>
<evidence type="ECO:0000259" key="3">
    <source>
        <dbReference type="Pfam" id="PF22528"/>
    </source>
</evidence>
<comment type="caution">
    <text evidence="4">The sequence shown here is derived from an EMBL/GenBank/DDBJ whole genome shotgun (WGS) entry which is preliminary data.</text>
</comment>
<dbReference type="EMBL" id="ASPP01021056">
    <property type="protein sequence ID" value="ETO12806.1"/>
    <property type="molecule type" value="Genomic_DNA"/>
</dbReference>
<protein>
    <recommendedName>
        <fullName evidence="3">Protein arginine N-methyltransferase domain-containing protein</fullName>
    </recommendedName>
</protein>
<accession>X6MGM7</accession>
<evidence type="ECO:0000256" key="2">
    <source>
        <dbReference type="SAM" id="MobiDB-lite"/>
    </source>
</evidence>
<gene>
    <name evidence="4" type="ORF">RFI_24567</name>
</gene>
<dbReference type="Proteomes" id="UP000023152">
    <property type="component" value="Unassembled WGS sequence"/>
</dbReference>